<gene>
    <name evidence="1" type="primary">cpoB</name>
    <name evidence="4" type="ORF">CNF02_01280</name>
</gene>
<dbReference type="AlphaFoldDB" id="A0A2A5WG49"/>
<keyword evidence="1" id="KW-0131">Cell cycle</keyword>
<keyword evidence="1" id="KW-0132">Cell division</keyword>
<evidence type="ECO:0000259" key="3">
    <source>
        <dbReference type="Pfam" id="PF16331"/>
    </source>
</evidence>
<evidence type="ECO:0000313" key="4">
    <source>
        <dbReference type="EMBL" id="PDH35371.1"/>
    </source>
</evidence>
<dbReference type="SUPFAM" id="SSF48452">
    <property type="entry name" value="TPR-like"/>
    <property type="match status" value="1"/>
</dbReference>
<dbReference type="Pfam" id="PF13174">
    <property type="entry name" value="TPR_6"/>
    <property type="match status" value="2"/>
</dbReference>
<accession>A0A2A5WG49</accession>
<dbReference type="InterPro" id="IPR019734">
    <property type="entry name" value="TPR_rpt"/>
</dbReference>
<dbReference type="InterPro" id="IPR011990">
    <property type="entry name" value="TPR-like_helical_dom_sf"/>
</dbReference>
<dbReference type="EMBL" id="NTJZ01000001">
    <property type="protein sequence ID" value="PDH35371.1"/>
    <property type="molecule type" value="Genomic_DNA"/>
</dbReference>
<feature type="compositionally biased region" description="Polar residues" evidence="2">
    <location>
        <begin position="141"/>
        <end position="167"/>
    </location>
</feature>
<reference evidence="4 5" key="1">
    <citation type="submission" date="2017-08" db="EMBL/GenBank/DDBJ databases">
        <title>Fine stratification of microbial communities through a metagenomic profile of the photic zone.</title>
        <authorList>
            <person name="Haro-Moreno J.M."/>
            <person name="Lopez-Perez M."/>
            <person name="De La Torre J."/>
            <person name="Picazo A."/>
            <person name="Camacho A."/>
            <person name="Rodriguez-Valera F."/>
        </authorList>
    </citation>
    <scope>NUCLEOTIDE SEQUENCE [LARGE SCALE GENOMIC DNA]</scope>
    <source>
        <strain evidence="4">MED-G28</strain>
    </source>
</reference>
<evidence type="ECO:0000313" key="5">
    <source>
        <dbReference type="Proteomes" id="UP000219329"/>
    </source>
</evidence>
<feature type="signal peptide" evidence="1">
    <location>
        <begin position="1"/>
        <end position="27"/>
    </location>
</feature>
<dbReference type="InterPro" id="IPR034706">
    <property type="entry name" value="CpoB"/>
</dbReference>
<comment type="function">
    <text evidence="1">Mediates coordination of peptidoglycan synthesis and outer membrane constriction during cell division.</text>
</comment>
<comment type="subcellular location">
    <subcellularLocation>
        <location evidence="1">Periplasm</location>
    </subcellularLocation>
</comment>
<keyword evidence="1" id="KW-0574">Periplasm</keyword>
<feature type="chain" id="PRO_5013405168" description="Cell division coordinator CpoB" evidence="1">
    <location>
        <begin position="28"/>
        <end position="308"/>
    </location>
</feature>
<comment type="similarity">
    <text evidence="1">Belongs to the CpoB family.</text>
</comment>
<feature type="domain" description="YbgF trimerisation" evidence="3">
    <location>
        <begin position="52"/>
        <end position="112"/>
    </location>
</feature>
<dbReference type="GO" id="GO:0070206">
    <property type="term" value="P:protein trimerization"/>
    <property type="evidence" value="ECO:0007669"/>
    <property type="project" value="InterPro"/>
</dbReference>
<evidence type="ECO:0000256" key="2">
    <source>
        <dbReference type="SAM" id="MobiDB-lite"/>
    </source>
</evidence>
<dbReference type="Gene3D" id="1.25.40.10">
    <property type="entry name" value="Tetratricopeptide repeat domain"/>
    <property type="match status" value="1"/>
</dbReference>
<sequence precursor="true">MNKTLTAAVNRILIGISASILVSAAAAQGTGAVIESQGFTPGQQARSSSPSSNNDGLSLLLEQNQQLRVEVQALRALVEEQGFEIRKLQRDTLNRYTNVDDRLSSLEASGVASAATVPAINTGNTANTGNLTRALEAPRNVPSQISDSSGSVSAPTSIDRSTLSNTAPAVPNRNAGRATLEPAVLGEQQLYQMAYDSVINSNFERSIAEFDQYLNIYPAGRFVTNAHYWKGQAYLYLNRYNEAKEAYEIILNQYDDSAKLPDAMYGLSLAYQGLGNIPQARQLLNEIKRRFRNTGAASLADTRLLQLD</sequence>
<evidence type="ECO:0000256" key="1">
    <source>
        <dbReference type="HAMAP-Rule" id="MF_02066"/>
    </source>
</evidence>
<feature type="region of interest" description="Disordered" evidence="2">
    <location>
        <begin position="136"/>
        <end position="175"/>
    </location>
</feature>
<dbReference type="GO" id="GO:0043093">
    <property type="term" value="P:FtsZ-dependent cytokinesis"/>
    <property type="evidence" value="ECO:0007669"/>
    <property type="project" value="UniProtKB-UniRule"/>
</dbReference>
<keyword evidence="1" id="KW-0732">Signal</keyword>
<organism evidence="4 5">
    <name type="scientific">OM182 bacterium MED-G28</name>
    <dbReference type="NCBI Taxonomy" id="1986256"/>
    <lineage>
        <taxon>Bacteria</taxon>
        <taxon>Pseudomonadati</taxon>
        <taxon>Pseudomonadota</taxon>
        <taxon>Gammaproteobacteria</taxon>
        <taxon>OMG group</taxon>
        <taxon>OM182 clade</taxon>
    </lineage>
</organism>
<protein>
    <recommendedName>
        <fullName evidence="1">Cell division coordinator CpoB</fullName>
    </recommendedName>
</protein>
<dbReference type="Proteomes" id="UP000219329">
    <property type="component" value="Unassembled WGS sequence"/>
</dbReference>
<proteinExistence type="inferred from homology"/>
<dbReference type="Pfam" id="PF16331">
    <property type="entry name" value="TolA_bind_tri"/>
    <property type="match status" value="1"/>
</dbReference>
<dbReference type="InterPro" id="IPR032519">
    <property type="entry name" value="YbgF_tri"/>
</dbReference>
<dbReference type="HAMAP" id="MF_02066">
    <property type="entry name" value="CpoB"/>
    <property type="match status" value="1"/>
</dbReference>
<name>A0A2A5WG49_9GAMM</name>
<comment type="caution">
    <text evidence="4">The sequence shown here is derived from an EMBL/GenBank/DDBJ whole genome shotgun (WGS) entry which is preliminary data.</text>
</comment>
<dbReference type="GO" id="GO:0030288">
    <property type="term" value="C:outer membrane-bounded periplasmic space"/>
    <property type="evidence" value="ECO:0007669"/>
    <property type="project" value="UniProtKB-UniRule"/>
</dbReference>